<evidence type="ECO:0000313" key="2">
    <source>
        <dbReference type="EMBL" id="MBB5235961.1"/>
    </source>
</evidence>
<evidence type="ECO:0000256" key="1">
    <source>
        <dbReference type="SAM" id="Coils"/>
    </source>
</evidence>
<dbReference type="EMBL" id="JACHFN010000018">
    <property type="protein sequence ID" value="MBB5235961.1"/>
    <property type="molecule type" value="Genomic_DNA"/>
</dbReference>
<accession>A0A7W8GHY4</accession>
<organism evidence="2 3">
    <name type="scientific">Deinococcus budaensis</name>
    <dbReference type="NCBI Taxonomy" id="1665626"/>
    <lineage>
        <taxon>Bacteria</taxon>
        <taxon>Thermotogati</taxon>
        <taxon>Deinococcota</taxon>
        <taxon>Deinococci</taxon>
        <taxon>Deinococcales</taxon>
        <taxon>Deinococcaceae</taxon>
        <taxon>Deinococcus</taxon>
    </lineage>
</organism>
<dbReference type="RefSeq" id="WP_184031584.1">
    <property type="nucleotide sequence ID" value="NZ_JACHFN010000018.1"/>
</dbReference>
<feature type="coiled-coil region" evidence="1">
    <location>
        <begin position="7"/>
        <end position="34"/>
    </location>
</feature>
<gene>
    <name evidence="2" type="ORF">HNQ09_003425</name>
</gene>
<comment type="caution">
    <text evidence="2">The sequence shown here is derived from an EMBL/GenBank/DDBJ whole genome shotgun (WGS) entry which is preliminary data.</text>
</comment>
<sequence>MTTQARTPELEAEAERMRERRRHLARNIRQARILARQLPPNPAGTDFLRRYRRVTTQQGYLYPNPDRAAACQERADHARKSYELLRAAAGEGNEQAATMLEAVKATVDLYAALAQSAPH</sequence>
<reference evidence="2 3" key="1">
    <citation type="submission" date="2020-08" db="EMBL/GenBank/DDBJ databases">
        <title>Genomic Encyclopedia of Type Strains, Phase IV (KMG-IV): sequencing the most valuable type-strain genomes for metagenomic binning, comparative biology and taxonomic classification.</title>
        <authorList>
            <person name="Goeker M."/>
        </authorList>
    </citation>
    <scope>NUCLEOTIDE SEQUENCE [LARGE SCALE GENOMIC DNA]</scope>
    <source>
        <strain evidence="2 3">DSM 101791</strain>
    </source>
</reference>
<evidence type="ECO:0000313" key="3">
    <source>
        <dbReference type="Proteomes" id="UP000525389"/>
    </source>
</evidence>
<protein>
    <submittedName>
        <fullName evidence="2">Uncharacterized protein</fullName>
    </submittedName>
</protein>
<proteinExistence type="predicted"/>
<dbReference type="AlphaFoldDB" id="A0A7W8GHY4"/>
<dbReference type="Proteomes" id="UP000525389">
    <property type="component" value="Unassembled WGS sequence"/>
</dbReference>
<name>A0A7W8GHY4_9DEIO</name>
<keyword evidence="3" id="KW-1185">Reference proteome</keyword>
<keyword evidence="1" id="KW-0175">Coiled coil</keyword>